<dbReference type="Pfam" id="PF01094">
    <property type="entry name" value="ANF_receptor"/>
    <property type="match status" value="1"/>
</dbReference>
<dbReference type="Proteomes" id="UP001152795">
    <property type="component" value="Unassembled WGS sequence"/>
</dbReference>
<evidence type="ECO:0000313" key="8">
    <source>
        <dbReference type="Proteomes" id="UP001152795"/>
    </source>
</evidence>
<dbReference type="InterPro" id="IPR000337">
    <property type="entry name" value="GPCR_3"/>
</dbReference>
<organism evidence="7 8">
    <name type="scientific">Paramuricea clavata</name>
    <name type="common">Red gorgonian</name>
    <name type="synonym">Violescent sea-whip</name>
    <dbReference type="NCBI Taxonomy" id="317549"/>
    <lineage>
        <taxon>Eukaryota</taxon>
        <taxon>Metazoa</taxon>
        <taxon>Cnidaria</taxon>
        <taxon>Anthozoa</taxon>
        <taxon>Octocorallia</taxon>
        <taxon>Malacalcyonacea</taxon>
        <taxon>Plexauridae</taxon>
        <taxon>Paramuricea</taxon>
    </lineage>
</organism>
<dbReference type="SUPFAM" id="SSF53822">
    <property type="entry name" value="Periplasmic binding protein-like I"/>
    <property type="match status" value="1"/>
</dbReference>
<dbReference type="PRINTS" id="PR00248">
    <property type="entry name" value="GPCRMGR"/>
</dbReference>
<dbReference type="EMBL" id="CACRXK020002573">
    <property type="protein sequence ID" value="CAB3994970.1"/>
    <property type="molecule type" value="Genomic_DNA"/>
</dbReference>
<comment type="caution">
    <text evidence="7">The sequence shown here is derived from an EMBL/GenBank/DDBJ whole genome shotgun (WGS) entry which is preliminary data.</text>
</comment>
<comment type="subcellular location">
    <subcellularLocation>
        <location evidence="1">Membrane</location>
        <topology evidence="1">Multi-pass membrane protein</topology>
    </subcellularLocation>
</comment>
<dbReference type="AlphaFoldDB" id="A0A7D9HYI2"/>
<proteinExistence type="predicted"/>
<keyword evidence="5 7" id="KW-0675">Receptor</keyword>
<dbReference type="Gene3D" id="3.40.50.2300">
    <property type="match status" value="2"/>
</dbReference>
<feature type="non-terminal residue" evidence="7">
    <location>
        <position position="1"/>
    </location>
</feature>
<evidence type="ECO:0000256" key="4">
    <source>
        <dbReference type="ARBA" id="ARBA00023136"/>
    </source>
</evidence>
<reference evidence="7" key="1">
    <citation type="submission" date="2020-04" db="EMBL/GenBank/DDBJ databases">
        <authorList>
            <person name="Alioto T."/>
            <person name="Alioto T."/>
            <person name="Gomez Garrido J."/>
        </authorList>
    </citation>
    <scope>NUCLEOTIDE SEQUENCE</scope>
    <source>
        <strain evidence="7">A484AB</strain>
    </source>
</reference>
<sequence>QSCLCQCLWRVREFVPLSTWLTIYKSLIQPLFDYFDVIWDSPPAAAANILQKLQNRAARVITRQGYDFRSNEIRKTVNWKTLAEIQGIHIQINYDVLGVLKIPVISYWATSDELSDKSEYEYFSRTIPSDMLQVKAIVDVLDYFNWTYVSIVYTDESYGRYGFEMLKKEATKHGT</sequence>
<keyword evidence="4" id="KW-0472">Membrane</keyword>
<dbReference type="GO" id="GO:0004930">
    <property type="term" value="F:G protein-coupled receptor activity"/>
    <property type="evidence" value="ECO:0007669"/>
    <property type="project" value="InterPro"/>
</dbReference>
<gene>
    <name evidence="7" type="ORF">PACLA_8A024975</name>
</gene>
<name>A0A7D9HYI2_PARCT</name>
<dbReference type="GO" id="GO:0016020">
    <property type="term" value="C:membrane"/>
    <property type="evidence" value="ECO:0007669"/>
    <property type="project" value="UniProtKB-SubCell"/>
</dbReference>
<dbReference type="InterPro" id="IPR050726">
    <property type="entry name" value="mGluR"/>
</dbReference>
<accession>A0A7D9HYI2</accession>
<evidence type="ECO:0000256" key="6">
    <source>
        <dbReference type="ARBA" id="ARBA00023180"/>
    </source>
</evidence>
<evidence type="ECO:0000256" key="2">
    <source>
        <dbReference type="ARBA" id="ARBA00022692"/>
    </source>
</evidence>
<keyword evidence="8" id="KW-1185">Reference proteome</keyword>
<evidence type="ECO:0000256" key="1">
    <source>
        <dbReference type="ARBA" id="ARBA00004141"/>
    </source>
</evidence>
<evidence type="ECO:0000256" key="3">
    <source>
        <dbReference type="ARBA" id="ARBA00022989"/>
    </source>
</evidence>
<keyword evidence="6" id="KW-0325">Glycoprotein</keyword>
<evidence type="ECO:0000256" key="5">
    <source>
        <dbReference type="ARBA" id="ARBA00023170"/>
    </source>
</evidence>
<dbReference type="OrthoDB" id="425344at2759"/>
<dbReference type="InterPro" id="IPR001828">
    <property type="entry name" value="ANF_lig-bd_rcpt"/>
</dbReference>
<dbReference type="InterPro" id="IPR028082">
    <property type="entry name" value="Peripla_BP_I"/>
</dbReference>
<protein>
    <submittedName>
        <fullName evidence="7">Metabotropic glutamate receptor 3-like isoform X1</fullName>
    </submittedName>
</protein>
<dbReference type="PANTHER" id="PTHR24060">
    <property type="entry name" value="METABOTROPIC GLUTAMATE RECEPTOR"/>
    <property type="match status" value="1"/>
</dbReference>
<evidence type="ECO:0000313" key="7">
    <source>
        <dbReference type="EMBL" id="CAB3994970.1"/>
    </source>
</evidence>
<keyword evidence="2" id="KW-0812">Transmembrane</keyword>
<keyword evidence="3" id="KW-1133">Transmembrane helix</keyword>